<name>A0A367YT75_9ACTN</name>
<dbReference type="AlphaFoldDB" id="A0A367YT75"/>
<dbReference type="GO" id="GO:0016740">
    <property type="term" value="F:transferase activity"/>
    <property type="evidence" value="ECO:0007669"/>
    <property type="project" value="UniProtKB-KW"/>
</dbReference>
<organism evidence="1 2">
    <name type="scientific">Desertihabitans brevis</name>
    <dbReference type="NCBI Taxonomy" id="2268447"/>
    <lineage>
        <taxon>Bacteria</taxon>
        <taxon>Bacillati</taxon>
        <taxon>Actinomycetota</taxon>
        <taxon>Actinomycetes</taxon>
        <taxon>Propionibacteriales</taxon>
        <taxon>Propionibacteriaceae</taxon>
        <taxon>Desertihabitans</taxon>
    </lineage>
</organism>
<dbReference type="InterPro" id="IPR016181">
    <property type="entry name" value="Acyl_CoA_acyltransferase"/>
</dbReference>
<proteinExistence type="predicted"/>
<gene>
    <name evidence="1" type="ORF">DT076_17585</name>
</gene>
<dbReference type="EMBL" id="QOUI01000013">
    <property type="protein sequence ID" value="RCK68232.1"/>
    <property type="molecule type" value="Genomic_DNA"/>
</dbReference>
<accession>A0A367YT75</accession>
<sequence>MTARRWHTVPVPSLAVVSLAERPELTDAFWSVPGDWPEFMLQDPVSATRYGDAVDRHPDLHLVLLEDDEPVGRLHAVPVRWPGPDALPVRGWDWALEQGVDDPPAELTAVSLIEARLAPQHRSRGLSRVLLAAARERCARAGVVDLLAPVRPAAKAAEPTTPFAEYVHRQRPDGLPADPWIRVHARAGGVLAGVAPLSMTIPGTLAQWRAWTGLALDTDGPQVVPGALVPVHVDTAQDHAVYVEPNVWVHHRLG</sequence>
<reference evidence="1 2" key="1">
    <citation type="submission" date="2018-07" db="EMBL/GenBank/DDBJ databases">
        <title>Desertimonas flava gen. nov. sp. nov.</title>
        <authorList>
            <person name="Liu S."/>
        </authorList>
    </citation>
    <scope>NUCLEOTIDE SEQUENCE [LARGE SCALE GENOMIC DNA]</scope>
    <source>
        <strain evidence="1 2">16Sb5-5</strain>
    </source>
</reference>
<evidence type="ECO:0000313" key="2">
    <source>
        <dbReference type="Proteomes" id="UP000252770"/>
    </source>
</evidence>
<evidence type="ECO:0000313" key="1">
    <source>
        <dbReference type="EMBL" id="RCK68232.1"/>
    </source>
</evidence>
<dbReference type="Gene3D" id="3.40.630.30">
    <property type="match status" value="1"/>
</dbReference>
<dbReference type="SUPFAM" id="SSF55729">
    <property type="entry name" value="Acyl-CoA N-acyltransferases (Nat)"/>
    <property type="match status" value="1"/>
</dbReference>
<protein>
    <submittedName>
        <fullName evidence="1">N-acetyltransferase</fullName>
    </submittedName>
</protein>
<comment type="caution">
    <text evidence="1">The sequence shown here is derived from an EMBL/GenBank/DDBJ whole genome shotgun (WGS) entry which is preliminary data.</text>
</comment>
<dbReference type="Proteomes" id="UP000252770">
    <property type="component" value="Unassembled WGS sequence"/>
</dbReference>
<keyword evidence="1" id="KW-0808">Transferase</keyword>
<keyword evidence="2" id="KW-1185">Reference proteome</keyword>